<comment type="caution">
    <text evidence="1">The sequence shown here is derived from an EMBL/GenBank/DDBJ whole genome shotgun (WGS) entry which is preliminary data.</text>
</comment>
<dbReference type="GO" id="GO:0016887">
    <property type="term" value="F:ATP hydrolysis activity"/>
    <property type="evidence" value="ECO:0007669"/>
    <property type="project" value="TreeGrafter"/>
</dbReference>
<dbReference type="GO" id="GO:0000309">
    <property type="term" value="F:nicotinamide-nucleotide adenylyltransferase activity"/>
    <property type="evidence" value="ECO:0007669"/>
    <property type="project" value="TreeGrafter"/>
</dbReference>
<protein>
    <recommendedName>
        <fullName evidence="3">Nicotinamide-nucleotide adenylyltransferase</fullName>
    </recommendedName>
</protein>
<dbReference type="GeneID" id="87814142"/>
<sequence>MLPRSSSPWRPAAGLFAQALDSFLNSAFKLQIITTVDPRGEHVGNSKHGLPEPLPPRTRTQTLLVLDSSFNPPTRAHLQIAVSAVRDLMQTRRRNLDTVRLLLLLSINNADKAAKPAAFEKRLAMMWAFAGDVQRDLLSMGASKDGLDEGRQTNTAEADAISVDIGLATAPYFHEKSAALVEGGFYNGESAGIDEAPAETEQVFLMGYDTLIRILNPKYYTSPPPLTSAGGSGLPARGAITTAMQDALDPFFTRAKLRVTMRTGDEWGEVEEQNAYIHDLLNGEGLEKAGGRRDWGARFEIVEGRKVDGDIVSSTYARSASRERDWDKLDLMVTPDVRWLIEQEGLYNE</sequence>
<dbReference type="EMBL" id="MU853593">
    <property type="protein sequence ID" value="KAK4142829.1"/>
    <property type="molecule type" value="Genomic_DNA"/>
</dbReference>
<dbReference type="InterPro" id="IPR014729">
    <property type="entry name" value="Rossmann-like_a/b/a_fold"/>
</dbReference>
<dbReference type="SUPFAM" id="SSF52374">
    <property type="entry name" value="Nucleotidylyl transferase"/>
    <property type="match status" value="1"/>
</dbReference>
<evidence type="ECO:0000313" key="2">
    <source>
        <dbReference type="Proteomes" id="UP001302676"/>
    </source>
</evidence>
<keyword evidence="2" id="KW-1185">Reference proteome</keyword>
<gene>
    <name evidence="1" type="ORF">C8A04DRAFT_12953</name>
</gene>
<reference evidence="1" key="1">
    <citation type="journal article" date="2023" name="Mol. Phylogenet. Evol.">
        <title>Genome-scale phylogeny and comparative genomics of the fungal order Sordariales.</title>
        <authorList>
            <person name="Hensen N."/>
            <person name="Bonometti L."/>
            <person name="Westerberg I."/>
            <person name="Brannstrom I.O."/>
            <person name="Guillou S."/>
            <person name="Cros-Aarteil S."/>
            <person name="Calhoun S."/>
            <person name="Haridas S."/>
            <person name="Kuo A."/>
            <person name="Mondo S."/>
            <person name="Pangilinan J."/>
            <person name="Riley R."/>
            <person name="LaButti K."/>
            <person name="Andreopoulos B."/>
            <person name="Lipzen A."/>
            <person name="Chen C."/>
            <person name="Yan M."/>
            <person name="Daum C."/>
            <person name="Ng V."/>
            <person name="Clum A."/>
            <person name="Steindorff A."/>
            <person name="Ohm R.A."/>
            <person name="Martin F."/>
            <person name="Silar P."/>
            <person name="Natvig D.O."/>
            <person name="Lalanne C."/>
            <person name="Gautier V."/>
            <person name="Ament-Velasquez S.L."/>
            <person name="Kruys A."/>
            <person name="Hutchinson M.I."/>
            <person name="Powell A.J."/>
            <person name="Barry K."/>
            <person name="Miller A.N."/>
            <person name="Grigoriev I.V."/>
            <person name="Debuchy R."/>
            <person name="Gladieux P."/>
            <person name="Hiltunen Thoren M."/>
            <person name="Johannesson H."/>
        </authorList>
    </citation>
    <scope>NUCLEOTIDE SEQUENCE</scope>
    <source>
        <strain evidence="1">CBS 141.50</strain>
    </source>
</reference>
<dbReference type="Gene3D" id="3.40.50.620">
    <property type="entry name" value="HUPs"/>
    <property type="match status" value="1"/>
</dbReference>
<dbReference type="GO" id="GO:0005737">
    <property type="term" value="C:cytoplasm"/>
    <property type="evidence" value="ECO:0007669"/>
    <property type="project" value="TreeGrafter"/>
</dbReference>
<accession>A0AAN6V174</accession>
<evidence type="ECO:0000313" key="1">
    <source>
        <dbReference type="EMBL" id="KAK4142829.1"/>
    </source>
</evidence>
<name>A0AAN6V174_9PEZI</name>
<reference evidence="1" key="2">
    <citation type="submission" date="2023-05" db="EMBL/GenBank/DDBJ databases">
        <authorList>
            <consortium name="Lawrence Berkeley National Laboratory"/>
            <person name="Steindorff A."/>
            <person name="Hensen N."/>
            <person name="Bonometti L."/>
            <person name="Westerberg I."/>
            <person name="Brannstrom I.O."/>
            <person name="Guillou S."/>
            <person name="Cros-Aarteil S."/>
            <person name="Calhoun S."/>
            <person name="Haridas S."/>
            <person name="Kuo A."/>
            <person name="Mondo S."/>
            <person name="Pangilinan J."/>
            <person name="Riley R."/>
            <person name="Labutti K."/>
            <person name="Andreopoulos B."/>
            <person name="Lipzen A."/>
            <person name="Chen C."/>
            <person name="Yanf M."/>
            <person name="Daum C."/>
            <person name="Ng V."/>
            <person name="Clum A."/>
            <person name="Ohm R."/>
            <person name="Martin F."/>
            <person name="Silar P."/>
            <person name="Natvig D."/>
            <person name="Lalanne C."/>
            <person name="Gautier V."/>
            <person name="Ament-Velasquez S.L."/>
            <person name="Kruys A."/>
            <person name="Hutchinson M.I."/>
            <person name="Powell A.J."/>
            <person name="Barry K."/>
            <person name="Miller A.N."/>
            <person name="Grigoriev I.V."/>
            <person name="Debuchy R."/>
            <person name="Gladieux P."/>
            <person name="Thoren M.H."/>
            <person name="Johannesson H."/>
        </authorList>
    </citation>
    <scope>NUCLEOTIDE SEQUENCE</scope>
    <source>
        <strain evidence="1">CBS 141.50</strain>
    </source>
</reference>
<dbReference type="Proteomes" id="UP001302676">
    <property type="component" value="Unassembled WGS sequence"/>
</dbReference>
<dbReference type="PANTHER" id="PTHR31285:SF0">
    <property type="entry name" value="NICOTINAMIDE MONONUCLEOTIDE ADENYLYLTRANSFERASE"/>
    <property type="match status" value="1"/>
</dbReference>
<evidence type="ECO:0008006" key="3">
    <source>
        <dbReference type="Google" id="ProtNLM"/>
    </source>
</evidence>
<organism evidence="1 2">
    <name type="scientific">Dichotomopilus funicola</name>
    <dbReference type="NCBI Taxonomy" id="1934379"/>
    <lineage>
        <taxon>Eukaryota</taxon>
        <taxon>Fungi</taxon>
        <taxon>Dikarya</taxon>
        <taxon>Ascomycota</taxon>
        <taxon>Pezizomycotina</taxon>
        <taxon>Sordariomycetes</taxon>
        <taxon>Sordariomycetidae</taxon>
        <taxon>Sordariales</taxon>
        <taxon>Chaetomiaceae</taxon>
        <taxon>Dichotomopilus</taxon>
    </lineage>
</organism>
<dbReference type="RefSeq" id="XP_062636200.1">
    <property type="nucleotide sequence ID" value="XM_062777529.1"/>
</dbReference>
<dbReference type="GO" id="GO:0005634">
    <property type="term" value="C:nucleus"/>
    <property type="evidence" value="ECO:0007669"/>
    <property type="project" value="TreeGrafter"/>
</dbReference>
<dbReference type="AlphaFoldDB" id="A0AAN6V174"/>
<proteinExistence type="predicted"/>
<dbReference type="PANTHER" id="PTHR31285">
    <property type="entry name" value="NICOTINAMIDE MONONUCLEOTIDE ADENYLYLTRANSFERASE"/>
    <property type="match status" value="1"/>
</dbReference>